<protein>
    <submittedName>
        <fullName evidence="2">Uncharacterized protein</fullName>
    </submittedName>
</protein>
<evidence type="ECO:0000313" key="2">
    <source>
        <dbReference type="EMBL" id="KAH9836146.1"/>
    </source>
</evidence>
<dbReference type="Proteomes" id="UP000814176">
    <property type="component" value="Unassembled WGS sequence"/>
</dbReference>
<feature type="region of interest" description="Disordered" evidence="1">
    <location>
        <begin position="85"/>
        <end position="108"/>
    </location>
</feature>
<dbReference type="RefSeq" id="XP_047778431.1">
    <property type="nucleotide sequence ID" value="XM_047919780.1"/>
</dbReference>
<evidence type="ECO:0000313" key="3">
    <source>
        <dbReference type="Proteomes" id="UP000814176"/>
    </source>
</evidence>
<evidence type="ECO:0000256" key="1">
    <source>
        <dbReference type="SAM" id="MobiDB-lite"/>
    </source>
</evidence>
<sequence>MRKIPDVQRCNRVLDLVQGWATLRTLTQRGEQMTGMVYGHHIREETFAEWFSSARAHRLRDSYIRDEPRPHHMHAEINWKVDDNVGSRTISPRPRRSRRRSPSLASPFPTLHCPPSLDRIGLYSTSSTRRHDAKRRSPLILHPKRSVLTLHPSHLPDGNGRSRLRRTGWSLSRRATCCYPRGYGARVWDETYHALRVSSDVIAVAKRLLLTIVKIVSKSIGTMTCGLPLLKFPRIMRGLAPSHDVARLRPVDLSRAPIEEIVAYNRFHCSVVQHLINMPSVSRRYPSLRLAGVEAK</sequence>
<keyword evidence="3" id="KW-1185">Reference proteome</keyword>
<reference evidence="2 3" key="1">
    <citation type="journal article" date="2021" name="Environ. Microbiol.">
        <title>Gene family expansions and transcriptome signatures uncover fungal adaptations to wood decay.</title>
        <authorList>
            <person name="Hage H."/>
            <person name="Miyauchi S."/>
            <person name="Viragh M."/>
            <person name="Drula E."/>
            <person name="Min B."/>
            <person name="Chaduli D."/>
            <person name="Navarro D."/>
            <person name="Favel A."/>
            <person name="Norest M."/>
            <person name="Lesage-Meessen L."/>
            <person name="Balint B."/>
            <person name="Merenyi Z."/>
            <person name="de Eugenio L."/>
            <person name="Morin E."/>
            <person name="Martinez A.T."/>
            <person name="Baldrian P."/>
            <person name="Stursova M."/>
            <person name="Martinez M.J."/>
            <person name="Novotny C."/>
            <person name="Magnuson J.K."/>
            <person name="Spatafora J.W."/>
            <person name="Maurice S."/>
            <person name="Pangilinan J."/>
            <person name="Andreopoulos W."/>
            <person name="LaButti K."/>
            <person name="Hundley H."/>
            <person name="Na H."/>
            <person name="Kuo A."/>
            <person name="Barry K."/>
            <person name="Lipzen A."/>
            <person name="Henrissat B."/>
            <person name="Riley R."/>
            <person name="Ahrendt S."/>
            <person name="Nagy L.G."/>
            <person name="Grigoriev I.V."/>
            <person name="Martin F."/>
            <person name="Rosso M.N."/>
        </authorList>
    </citation>
    <scope>NUCLEOTIDE SEQUENCE [LARGE SCALE GENOMIC DNA]</scope>
    <source>
        <strain evidence="2 3">CIRM-BRFM 1785</strain>
    </source>
</reference>
<organism evidence="2 3">
    <name type="scientific">Rhodofomes roseus</name>
    <dbReference type="NCBI Taxonomy" id="34475"/>
    <lineage>
        <taxon>Eukaryota</taxon>
        <taxon>Fungi</taxon>
        <taxon>Dikarya</taxon>
        <taxon>Basidiomycota</taxon>
        <taxon>Agaricomycotina</taxon>
        <taxon>Agaricomycetes</taxon>
        <taxon>Polyporales</taxon>
        <taxon>Rhodofomes</taxon>
    </lineage>
</organism>
<gene>
    <name evidence="2" type="ORF">C8Q71DRAFT_68297</name>
</gene>
<accession>A0ABQ8KFT1</accession>
<proteinExistence type="predicted"/>
<comment type="caution">
    <text evidence="2">The sequence shown here is derived from an EMBL/GenBank/DDBJ whole genome shotgun (WGS) entry which is preliminary data.</text>
</comment>
<name>A0ABQ8KFT1_9APHY</name>
<dbReference type="EMBL" id="JADCUA010000011">
    <property type="protein sequence ID" value="KAH9836146.1"/>
    <property type="molecule type" value="Genomic_DNA"/>
</dbReference>
<dbReference type="GeneID" id="72000512"/>